<reference evidence="1 2" key="3">
    <citation type="journal article" date="2010" name="BMC Genomics">
        <title>Transcriptome sequencing and comparative analysis of cucumber flowers with different sex types.</title>
        <authorList>
            <person name="Guo S."/>
            <person name="Zheng Y."/>
            <person name="Joung J.G."/>
            <person name="Liu S."/>
            <person name="Zhang Z."/>
            <person name="Crasta O.R."/>
            <person name="Sobral B.W."/>
            <person name="Xu Y."/>
            <person name="Huang S."/>
            <person name="Fei Z."/>
        </authorList>
    </citation>
    <scope>NUCLEOTIDE SEQUENCE [LARGE SCALE GENOMIC DNA]</scope>
    <source>
        <strain evidence="2">cv. 9930</strain>
    </source>
</reference>
<sequence>MRRGRCFTDVASVFLMSTQRRYYLYPHNVGITYANATDTRQHYLYRDVAITSVRYASAFVFRRRDLLSTSTKVISTHFGRRSNVRRHRLCRRFMAFG</sequence>
<evidence type="ECO:0000313" key="1">
    <source>
        <dbReference type="EMBL" id="KGN51021.1"/>
    </source>
</evidence>
<dbReference type="Gramene" id="KGN51021">
    <property type="protein sequence ID" value="KGN51021"/>
    <property type="gene ID" value="Csa_5G409640"/>
</dbReference>
<reference evidence="1 2" key="2">
    <citation type="journal article" date="2009" name="PLoS ONE">
        <title>An integrated genetic and cytogenetic map of the cucumber genome.</title>
        <authorList>
            <person name="Ren Y."/>
            <person name="Zhang Z."/>
            <person name="Liu J."/>
            <person name="Staub J.E."/>
            <person name="Han Y."/>
            <person name="Cheng Z."/>
            <person name="Li X."/>
            <person name="Lu J."/>
            <person name="Miao H."/>
            <person name="Kang H."/>
            <person name="Xie B."/>
            <person name="Gu X."/>
            <person name="Wang X."/>
            <person name="Du Y."/>
            <person name="Jin W."/>
            <person name="Huang S."/>
        </authorList>
    </citation>
    <scope>NUCLEOTIDE SEQUENCE [LARGE SCALE GENOMIC DNA]</scope>
    <source>
        <strain evidence="2">cv. 9930</strain>
    </source>
</reference>
<protein>
    <submittedName>
        <fullName evidence="1">Uncharacterized protein</fullName>
    </submittedName>
</protein>
<reference evidence="1 2" key="1">
    <citation type="journal article" date="2009" name="Nat. Genet.">
        <title>The genome of the cucumber, Cucumis sativus L.</title>
        <authorList>
            <person name="Huang S."/>
            <person name="Li R."/>
            <person name="Zhang Z."/>
            <person name="Li L."/>
            <person name="Gu X."/>
            <person name="Fan W."/>
            <person name="Lucas W.J."/>
            <person name="Wang X."/>
            <person name="Xie B."/>
            <person name="Ni P."/>
            <person name="Ren Y."/>
            <person name="Zhu H."/>
            <person name="Li J."/>
            <person name="Lin K."/>
            <person name="Jin W."/>
            <person name="Fei Z."/>
            <person name="Li G."/>
            <person name="Staub J."/>
            <person name="Kilian A."/>
            <person name="van der Vossen E.A."/>
            <person name="Wu Y."/>
            <person name="Guo J."/>
            <person name="He J."/>
            <person name="Jia Z."/>
            <person name="Ren Y."/>
            <person name="Tian G."/>
            <person name="Lu Y."/>
            <person name="Ruan J."/>
            <person name="Qian W."/>
            <person name="Wang M."/>
            <person name="Huang Q."/>
            <person name="Li B."/>
            <person name="Xuan Z."/>
            <person name="Cao J."/>
            <person name="Asan"/>
            <person name="Wu Z."/>
            <person name="Zhang J."/>
            <person name="Cai Q."/>
            <person name="Bai Y."/>
            <person name="Zhao B."/>
            <person name="Han Y."/>
            <person name="Li Y."/>
            <person name="Li X."/>
            <person name="Wang S."/>
            <person name="Shi Q."/>
            <person name="Liu S."/>
            <person name="Cho W.K."/>
            <person name="Kim J.Y."/>
            <person name="Xu Y."/>
            <person name="Heller-Uszynska K."/>
            <person name="Miao H."/>
            <person name="Cheng Z."/>
            <person name="Zhang S."/>
            <person name="Wu J."/>
            <person name="Yang Y."/>
            <person name="Kang H."/>
            <person name="Li M."/>
            <person name="Liang H."/>
            <person name="Ren X."/>
            <person name="Shi Z."/>
            <person name="Wen M."/>
            <person name="Jian M."/>
            <person name="Yang H."/>
            <person name="Zhang G."/>
            <person name="Yang Z."/>
            <person name="Chen R."/>
            <person name="Liu S."/>
            <person name="Li J."/>
            <person name="Ma L."/>
            <person name="Liu H."/>
            <person name="Zhou Y."/>
            <person name="Zhao J."/>
            <person name="Fang X."/>
            <person name="Li G."/>
            <person name="Fang L."/>
            <person name="Li Y."/>
            <person name="Liu D."/>
            <person name="Zheng H."/>
            <person name="Zhang Y."/>
            <person name="Qin N."/>
            <person name="Li Z."/>
            <person name="Yang G."/>
            <person name="Yang S."/>
            <person name="Bolund L."/>
            <person name="Kristiansen K."/>
            <person name="Zheng H."/>
            <person name="Li S."/>
            <person name="Zhang X."/>
            <person name="Yang H."/>
            <person name="Wang J."/>
            <person name="Sun R."/>
            <person name="Zhang B."/>
            <person name="Jiang S."/>
            <person name="Wang J."/>
            <person name="Du Y."/>
            <person name="Li S."/>
        </authorList>
    </citation>
    <scope>NUCLEOTIDE SEQUENCE [LARGE SCALE GENOMIC DNA]</scope>
    <source>
        <strain evidence="2">cv. 9930</strain>
    </source>
</reference>
<gene>
    <name evidence="1" type="ORF">Csa_5G409640</name>
</gene>
<evidence type="ECO:0000313" key="2">
    <source>
        <dbReference type="Proteomes" id="UP000029981"/>
    </source>
</evidence>
<accession>A0A0A0KTL3</accession>
<organism evidence="1 2">
    <name type="scientific">Cucumis sativus</name>
    <name type="common">Cucumber</name>
    <dbReference type="NCBI Taxonomy" id="3659"/>
    <lineage>
        <taxon>Eukaryota</taxon>
        <taxon>Viridiplantae</taxon>
        <taxon>Streptophyta</taxon>
        <taxon>Embryophyta</taxon>
        <taxon>Tracheophyta</taxon>
        <taxon>Spermatophyta</taxon>
        <taxon>Magnoliopsida</taxon>
        <taxon>eudicotyledons</taxon>
        <taxon>Gunneridae</taxon>
        <taxon>Pentapetalae</taxon>
        <taxon>rosids</taxon>
        <taxon>fabids</taxon>
        <taxon>Cucurbitales</taxon>
        <taxon>Cucurbitaceae</taxon>
        <taxon>Benincaseae</taxon>
        <taxon>Cucumis</taxon>
    </lineage>
</organism>
<dbReference type="Proteomes" id="UP000029981">
    <property type="component" value="Chromosome 5"/>
</dbReference>
<keyword evidence="2" id="KW-1185">Reference proteome</keyword>
<proteinExistence type="predicted"/>
<reference evidence="1 2" key="4">
    <citation type="journal article" date="2011" name="BMC Genomics">
        <title>RNA-Seq improves annotation of protein-coding genes in the cucumber genome.</title>
        <authorList>
            <person name="Li Z."/>
            <person name="Zhang Z."/>
            <person name="Yan P."/>
            <person name="Huang S."/>
            <person name="Fei Z."/>
            <person name="Lin K."/>
        </authorList>
    </citation>
    <scope>NUCLEOTIDE SEQUENCE [LARGE SCALE GENOMIC DNA]</scope>
    <source>
        <strain evidence="2">cv. 9930</strain>
    </source>
</reference>
<dbReference type="AlphaFoldDB" id="A0A0A0KTL3"/>
<name>A0A0A0KTL3_CUCSA</name>
<dbReference type="EMBL" id="CM002926">
    <property type="protein sequence ID" value="KGN51021.1"/>
    <property type="molecule type" value="Genomic_DNA"/>
</dbReference>